<organism evidence="3 4">
    <name type="scientific">Mytilus galloprovincialis</name>
    <name type="common">Mediterranean mussel</name>
    <dbReference type="NCBI Taxonomy" id="29158"/>
    <lineage>
        <taxon>Eukaryota</taxon>
        <taxon>Metazoa</taxon>
        <taxon>Spiralia</taxon>
        <taxon>Lophotrochozoa</taxon>
        <taxon>Mollusca</taxon>
        <taxon>Bivalvia</taxon>
        <taxon>Autobranchia</taxon>
        <taxon>Pteriomorphia</taxon>
        <taxon>Mytilida</taxon>
        <taxon>Mytiloidea</taxon>
        <taxon>Mytilidae</taxon>
        <taxon>Mytilinae</taxon>
        <taxon>Mytilus</taxon>
    </lineage>
</organism>
<evidence type="ECO:0000313" key="3">
    <source>
        <dbReference type="EMBL" id="VDI71877.1"/>
    </source>
</evidence>
<evidence type="ECO:0000259" key="2">
    <source>
        <dbReference type="Pfam" id="PF20499"/>
    </source>
</evidence>
<dbReference type="Pfam" id="PF20499">
    <property type="entry name" value="DUF6729"/>
    <property type="match status" value="1"/>
</dbReference>
<proteinExistence type="predicted"/>
<gene>
    <name evidence="3" type="ORF">MGAL_10B026489</name>
</gene>
<dbReference type="PANTHER" id="PTHR24401">
    <property type="entry name" value="SI:CH211-243P7.3-RELATED"/>
    <property type="match status" value="1"/>
</dbReference>
<feature type="compositionally biased region" description="Acidic residues" evidence="1">
    <location>
        <begin position="601"/>
        <end position="622"/>
    </location>
</feature>
<dbReference type="InterPro" id="IPR046616">
    <property type="entry name" value="DUF6729"/>
</dbReference>
<dbReference type="OrthoDB" id="6150720at2759"/>
<name>A0A8B6H0J2_MYTGA</name>
<evidence type="ECO:0000313" key="4">
    <source>
        <dbReference type="Proteomes" id="UP000596742"/>
    </source>
</evidence>
<dbReference type="Proteomes" id="UP000596742">
    <property type="component" value="Unassembled WGS sequence"/>
</dbReference>
<sequence length="1093" mass="123568">MISKALFRVNQQGKPEMCFDGITQMWYQPPQPPLQCTQPPLLDRYFSRPIFLWMPKKLWRVLLYCPDPVCGKRELTSAGLYRTLRKVLGMSGYYYLAAEYLECRTCHKKVISWSDEILSQLDVGHRIQFPCILTRQMGCDLEVVKMLRQRGLGNSVSRLRQNLEELHGEEMLRRTAHYLSDCQTFTEASKRGLITISPFQPPPSQEKVPSYQWLTTVFCRDVLSRLNEVKASLTSTYGRILKADSTKKVLRKLQGTAAGTASWVTNVGNEYGQVLMSVVTAGEGAGLDNMLSGLQNRYRDAGISPPEVLYVDRDCCGPNFVGRKFEEWRDIQVRLDIWHFMRRIASTCTTESHPLYPKFMRQLSGCIFQWSSEDLEALKGAKEDLLANEGVPDGQPIDWITKKELALHCRRTTRNPEDITDLINELLKVYCGEHGRDLLGTPLLDAIKVEEMWQFQKNHVLCILDPPGSQLYVQTGVLKKGGHMLPTYRCARGSTSLESFHLHLNRFIPGTSANDVHYQAYLLEGLYRWNQDRATQAVNGRTTYCHTYSSLLRHSVNQLSEKVLGNPLDHSFKAPRAYTGELIGVEYLYAQTGRALQTVLEENEEEEEKETEDQPDQDEGFVDDMTIPEPRSNPSHHGLPLSDQATADTLTDVNSIPSTSTTFMTQSIPSTSSEMVPETVSLEHTVSTTPTASSVAPPIMATEITCTNELPLEPIAEEQTDPSDGLQHVHNLADYLLQLDATRSLSRSQEDQVIALWDRLCPFDKRATIMQPKSKSNPKGRFMSSKTSKGPVKSNEEKTKRCFVGSASGPASFPDANRYMEEVIKRLLERYPTPQKRPKGTLTRWTLILNGYDRIRRAVIDNGRVMALTALQLLAINNTTLLSWYKQRQKSEEQLILSQGIEVSTPSFTAPASEPVPAALGRPVTFMSQPIAPQFTFILPPNTAGMSKVRVRCPKPPQNTAIPQSQIFQIQMPVQNRMPCPLNATRQTPLIHQAPLPASFLEIQPPALKIPKSTTSYRKKVEKMKEEGGVVKEYKARKAPNKCGQCGQPKTAPDHRQYFGNWYCANKSEETYDAWRDKMKEKGYSSRKRPAQE</sequence>
<dbReference type="EMBL" id="UYJE01009273">
    <property type="protein sequence ID" value="VDI71877.1"/>
    <property type="molecule type" value="Genomic_DNA"/>
</dbReference>
<feature type="region of interest" description="Disordered" evidence="1">
    <location>
        <begin position="770"/>
        <end position="797"/>
    </location>
</feature>
<accession>A0A8B6H0J2</accession>
<dbReference type="AlphaFoldDB" id="A0A8B6H0J2"/>
<feature type="region of interest" description="Disordered" evidence="1">
    <location>
        <begin position="600"/>
        <end position="643"/>
    </location>
</feature>
<protein>
    <recommendedName>
        <fullName evidence="2">DUF6729 domain-containing protein</fullName>
    </recommendedName>
</protein>
<feature type="domain" description="DUF6729" evidence="2">
    <location>
        <begin position="2"/>
        <end position="223"/>
    </location>
</feature>
<evidence type="ECO:0000256" key="1">
    <source>
        <dbReference type="SAM" id="MobiDB-lite"/>
    </source>
</evidence>
<keyword evidence="4" id="KW-1185">Reference proteome</keyword>
<reference evidence="3" key="1">
    <citation type="submission" date="2018-11" db="EMBL/GenBank/DDBJ databases">
        <authorList>
            <person name="Alioto T."/>
            <person name="Alioto T."/>
        </authorList>
    </citation>
    <scope>NUCLEOTIDE SEQUENCE</scope>
</reference>
<dbReference type="PANTHER" id="PTHR24401:SF29">
    <property type="entry name" value="SI:CH211-243P7.3-RELATED"/>
    <property type="match status" value="1"/>
</dbReference>
<comment type="caution">
    <text evidence="3">The sequence shown here is derived from an EMBL/GenBank/DDBJ whole genome shotgun (WGS) entry which is preliminary data.</text>
</comment>